<protein>
    <submittedName>
        <fullName evidence="4">AAA family ATPase</fullName>
    </submittedName>
</protein>
<dbReference type="Gene3D" id="1.25.40.10">
    <property type="entry name" value="Tetratricopeptide repeat domain"/>
    <property type="match status" value="1"/>
</dbReference>
<organism evidence="4 5">
    <name type="scientific">Mycolicibacterium septicum DSM 44393</name>
    <dbReference type="NCBI Taxonomy" id="1341646"/>
    <lineage>
        <taxon>Bacteria</taxon>
        <taxon>Bacillati</taxon>
        <taxon>Actinomycetota</taxon>
        <taxon>Actinomycetes</taxon>
        <taxon>Mycobacteriales</taxon>
        <taxon>Mycobacteriaceae</taxon>
        <taxon>Mycolicibacterium</taxon>
    </lineage>
</organism>
<sequence length="1076" mass="117062">MVDGPITAPLDGDHEMQRASIEALIDRAVSAINTGDRATATELADQILAADRGNTDAEDLLAASTNVGEIRRLTMLVADLVDSTALSTRIGPDAYHSVVGGFREQVHRIIADHGGHIGGTAGDGVFAVFGHPTAHVDDAGRAVRAALALCEGVTRISEQARRRHGVEIAVRIGIHRGLVYLDVAHDDVYGLAANLAARVSGLAPPGSVVVSTAVESLIHNDFDLVERPAATVKGVLDPVAHFQVLGERSTPLTLTRAPLIGRERELRLIETRWRQMQNDSPSTRGILIRGEPGIGKSRLAAEAADRIHSRAGSVLEVAGSPDHTDVGLHPIRKLLERRCGIGREAPPAEQLRRLESEFAACGLDPATMIPALAPVLAIGPEHGYEPMPAEGRNLVGLIVASARTYLMACIRADAGMLIADDLQWFDEATLGLLESILVDGQHRLLVVGTCRDNWPPPQWPLETIDLERLSDAQTDELIDALGIPADQTQRAQVRSRCDGIPFHIEQVAASMRERAPEAPHVPDALYDPLLSRLYAERLGVPVAEAAAVIGREFDGALLRAVLGMDQADLDDAIARLTTSAVVEPIGTDTWRFRHELLREVAFELVPAEARRALHGRVADALIAQSPGEPDWSTVAAQYENAGRDADAASASHQASVAARRRGALAEARAHLGRALAQIDRCSPGTVRDRIEITARLERGYLTATVEGAQSVVAVADFERCLQLATDGAYDEELVAALGAVGAYYFWRADLRRARQLLDIASTKVQSQGFPQLLDGFRGILAWLGGDFETATEYFEQATRSLDENYDRQLAKLWFVAHDPVALAYEHRAWTHLIHGDIAGADERLERAVQRAEQLTYPQGPYNHLYATDMQIWLRAESGQFDLARPLVDSLLDQAHEYGLDEVYWQLLTATERAMVTGLAEVCSETPDLDVLGAQIEALSGAVRIWQALGAATYRPFFWCMLARFLITAGQLDAARSRIDAALAFAEETGVQFYSAELLRIRARTQTDAAAKAVDLSAARELARSQQAWLFELRCSLDDFDLRGTPARQSLTQVVEKMPSNCPLPEVQRARTILGPP</sequence>
<evidence type="ECO:0000313" key="5">
    <source>
        <dbReference type="Proteomes" id="UP000518188"/>
    </source>
</evidence>
<comment type="caution">
    <text evidence="4">The sequence shown here is derived from an EMBL/GenBank/DDBJ whole genome shotgun (WGS) entry which is preliminary data.</text>
</comment>
<dbReference type="InterPro" id="IPR001054">
    <property type="entry name" value="A/G_cyclase"/>
</dbReference>
<dbReference type="InterPro" id="IPR029787">
    <property type="entry name" value="Nucleotide_cyclase"/>
</dbReference>
<accession>A0A7X6RVV1</accession>
<dbReference type="SUPFAM" id="SSF52540">
    <property type="entry name" value="P-loop containing nucleoside triphosphate hydrolases"/>
    <property type="match status" value="1"/>
</dbReference>
<dbReference type="GO" id="GO:0004016">
    <property type="term" value="F:adenylate cyclase activity"/>
    <property type="evidence" value="ECO:0007669"/>
    <property type="project" value="UniProtKB-ARBA"/>
</dbReference>
<dbReference type="Gene3D" id="3.30.70.1230">
    <property type="entry name" value="Nucleotide cyclase"/>
    <property type="match status" value="1"/>
</dbReference>
<dbReference type="EMBL" id="JAAXPJ010000002">
    <property type="protein sequence ID" value="NKZ10915.1"/>
    <property type="molecule type" value="Genomic_DNA"/>
</dbReference>
<dbReference type="Pfam" id="PF13191">
    <property type="entry name" value="AAA_16"/>
    <property type="match status" value="1"/>
</dbReference>
<evidence type="ECO:0000256" key="1">
    <source>
        <dbReference type="ARBA" id="ARBA00022741"/>
    </source>
</evidence>
<dbReference type="GO" id="GO:0009190">
    <property type="term" value="P:cyclic nucleotide biosynthetic process"/>
    <property type="evidence" value="ECO:0007669"/>
    <property type="project" value="InterPro"/>
</dbReference>
<reference evidence="4 5" key="1">
    <citation type="submission" date="2020-04" db="EMBL/GenBank/DDBJ databases">
        <title>MicrobeNet Type strains.</title>
        <authorList>
            <person name="Nicholson A.C."/>
        </authorList>
    </citation>
    <scope>NUCLEOTIDE SEQUENCE [LARGE SCALE GENOMIC DNA]</scope>
    <source>
        <strain evidence="4 5">ATCC 700731</strain>
    </source>
</reference>
<dbReference type="PANTHER" id="PTHR16305">
    <property type="entry name" value="TESTICULAR SOLUBLE ADENYLYL CYCLASE"/>
    <property type="match status" value="1"/>
</dbReference>
<proteinExistence type="predicted"/>
<name>A0A7X6RVV1_9MYCO</name>
<dbReference type="PANTHER" id="PTHR16305:SF28">
    <property type="entry name" value="GUANYLATE CYCLASE DOMAIN-CONTAINING PROTEIN"/>
    <property type="match status" value="1"/>
</dbReference>
<keyword evidence="1" id="KW-0547">Nucleotide-binding</keyword>
<dbReference type="InterPro" id="IPR041664">
    <property type="entry name" value="AAA_16"/>
</dbReference>
<dbReference type="RefSeq" id="WP_049924851.1">
    <property type="nucleotide sequence ID" value="NZ_HG322951.1"/>
</dbReference>
<dbReference type="CDD" id="cd07302">
    <property type="entry name" value="CHD"/>
    <property type="match status" value="1"/>
</dbReference>
<dbReference type="SUPFAM" id="SSF48452">
    <property type="entry name" value="TPR-like"/>
    <property type="match status" value="1"/>
</dbReference>
<dbReference type="InterPro" id="IPR027417">
    <property type="entry name" value="P-loop_NTPase"/>
</dbReference>
<evidence type="ECO:0000313" key="4">
    <source>
        <dbReference type="EMBL" id="NKZ10915.1"/>
    </source>
</evidence>
<keyword evidence="2" id="KW-0067">ATP-binding</keyword>
<dbReference type="Gene3D" id="3.40.50.300">
    <property type="entry name" value="P-loop containing nucleotide triphosphate hydrolases"/>
    <property type="match status" value="1"/>
</dbReference>
<evidence type="ECO:0000256" key="2">
    <source>
        <dbReference type="ARBA" id="ARBA00022840"/>
    </source>
</evidence>
<feature type="domain" description="Guanylate cyclase" evidence="3">
    <location>
        <begin position="74"/>
        <end position="200"/>
    </location>
</feature>
<dbReference type="GO" id="GO:0035556">
    <property type="term" value="P:intracellular signal transduction"/>
    <property type="evidence" value="ECO:0007669"/>
    <property type="project" value="InterPro"/>
</dbReference>
<dbReference type="Proteomes" id="UP000518188">
    <property type="component" value="Unassembled WGS sequence"/>
</dbReference>
<gene>
    <name evidence="4" type="ORF">HGA11_07995</name>
</gene>
<evidence type="ECO:0000259" key="3">
    <source>
        <dbReference type="PROSITE" id="PS50125"/>
    </source>
</evidence>
<dbReference type="InterPro" id="IPR011990">
    <property type="entry name" value="TPR-like_helical_dom_sf"/>
</dbReference>
<dbReference type="GO" id="GO:0005737">
    <property type="term" value="C:cytoplasm"/>
    <property type="evidence" value="ECO:0007669"/>
    <property type="project" value="TreeGrafter"/>
</dbReference>
<dbReference type="AlphaFoldDB" id="A0A7X6RVV1"/>
<dbReference type="SMART" id="SM00044">
    <property type="entry name" value="CYCc"/>
    <property type="match status" value="1"/>
</dbReference>
<dbReference type="SUPFAM" id="SSF55073">
    <property type="entry name" value="Nucleotide cyclase"/>
    <property type="match status" value="1"/>
</dbReference>
<dbReference type="Pfam" id="PF00211">
    <property type="entry name" value="Guanylate_cyc"/>
    <property type="match status" value="1"/>
</dbReference>
<dbReference type="PROSITE" id="PS50125">
    <property type="entry name" value="GUANYLATE_CYCLASE_2"/>
    <property type="match status" value="1"/>
</dbReference>
<dbReference type="GO" id="GO:0005524">
    <property type="term" value="F:ATP binding"/>
    <property type="evidence" value="ECO:0007669"/>
    <property type="project" value="UniProtKB-KW"/>
</dbReference>